<dbReference type="EMBL" id="JAGPNL010000001">
    <property type="protein sequence ID" value="MBQ0825596.1"/>
    <property type="molecule type" value="Genomic_DNA"/>
</dbReference>
<dbReference type="RefSeq" id="WP_210868251.1">
    <property type="nucleotide sequence ID" value="NZ_JAGPNL010000001.1"/>
</dbReference>
<evidence type="ECO:0000313" key="3">
    <source>
        <dbReference type="Proteomes" id="UP000677875"/>
    </source>
</evidence>
<evidence type="ECO:0000256" key="1">
    <source>
        <dbReference type="SAM" id="MobiDB-lite"/>
    </source>
</evidence>
<gene>
    <name evidence="2" type="ORF">J5Y05_03590</name>
</gene>
<evidence type="ECO:0000313" key="2">
    <source>
        <dbReference type="EMBL" id="MBQ0825596.1"/>
    </source>
</evidence>
<feature type="compositionally biased region" description="Basic residues" evidence="1">
    <location>
        <begin position="57"/>
        <end position="67"/>
    </location>
</feature>
<reference evidence="2" key="1">
    <citation type="submission" date="2021-04" db="EMBL/GenBank/DDBJ databases">
        <title>Genome seq and assembly of Streptomyces sp. RG38.</title>
        <authorList>
            <person name="Chhetri G."/>
        </authorList>
    </citation>
    <scope>NUCLEOTIDE SEQUENCE</scope>
    <source>
        <strain evidence="2">RG38</strain>
    </source>
</reference>
<feature type="region of interest" description="Disordered" evidence="1">
    <location>
        <begin position="38"/>
        <end position="67"/>
    </location>
</feature>
<dbReference type="AlphaFoldDB" id="A0A941AZM1"/>
<sequence>MTNRTALTRSADVRMTIRVYTVDRHGAVTGERATVDVTTDRETPPPFGGTYPPCGCPRHRAGKQVSR</sequence>
<proteinExistence type="predicted"/>
<keyword evidence="3" id="KW-1185">Reference proteome</keyword>
<name>A0A941AZM1_9ACTN</name>
<organism evidence="2 3">
    <name type="scientific">Streptomyces tagetis</name>
    <dbReference type="NCBI Taxonomy" id="2820809"/>
    <lineage>
        <taxon>Bacteria</taxon>
        <taxon>Bacillati</taxon>
        <taxon>Actinomycetota</taxon>
        <taxon>Actinomycetes</taxon>
        <taxon>Kitasatosporales</taxon>
        <taxon>Streptomycetaceae</taxon>
        <taxon>Streptomyces</taxon>
    </lineage>
</organism>
<accession>A0A941AZM1</accession>
<dbReference type="Proteomes" id="UP000677875">
    <property type="component" value="Unassembled WGS sequence"/>
</dbReference>
<comment type="caution">
    <text evidence="2">The sequence shown here is derived from an EMBL/GenBank/DDBJ whole genome shotgun (WGS) entry which is preliminary data.</text>
</comment>
<protein>
    <submittedName>
        <fullName evidence="2">Uncharacterized protein</fullName>
    </submittedName>
</protein>